<gene>
    <name evidence="1" type="ORF">SAMN05445060_2370</name>
</gene>
<evidence type="ECO:0000313" key="1">
    <source>
        <dbReference type="EMBL" id="SIS04963.1"/>
    </source>
</evidence>
<name>A0A1N7FX71_9NOCA</name>
<dbReference type="AlphaFoldDB" id="A0A1N7FX71"/>
<protein>
    <submittedName>
        <fullName evidence="1">Uncharacterized protein</fullName>
    </submittedName>
</protein>
<reference evidence="1 2" key="1">
    <citation type="submission" date="2017-01" db="EMBL/GenBank/DDBJ databases">
        <authorList>
            <person name="Mah S.A."/>
            <person name="Swanson W.J."/>
            <person name="Moy G.W."/>
            <person name="Vacquier V.D."/>
        </authorList>
    </citation>
    <scope>NUCLEOTIDE SEQUENCE [LARGE SCALE GENOMIC DNA]</scope>
    <source>
        <strain evidence="1 2">CPCC 203464</strain>
    </source>
</reference>
<keyword evidence="2" id="KW-1185">Reference proteome</keyword>
<evidence type="ECO:0000313" key="2">
    <source>
        <dbReference type="Proteomes" id="UP000186218"/>
    </source>
</evidence>
<dbReference type="Proteomes" id="UP000186218">
    <property type="component" value="Unassembled WGS sequence"/>
</dbReference>
<dbReference type="EMBL" id="FTNT01000006">
    <property type="protein sequence ID" value="SIS04963.1"/>
    <property type="molecule type" value="Genomic_DNA"/>
</dbReference>
<accession>A0A1N7FX71</accession>
<sequence length="44" mass="4825">MRVGDYIAWEPDGAHIEGITGDGEVGSVVVAKDKQVQRIVDREE</sequence>
<organism evidence="1 2">
    <name type="scientific">Williamsia sterculiae</name>
    <dbReference type="NCBI Taxonomy" id="1344003"/>
    <lineage>
        <taxon>Bacteria</taxon>
        <taxon>Bacillati</taxon>
        <taxon>Actinomycetota</taxon>
        <taxon>Actinomycetes</taxon>
        <taxon>Mycobacteriales</taxon>
        <taxon>Nocardiaceae</taxon>
        <taxon>Williamsia</taxon>
    </lineage>
</organism>
<proteinExistence type="predicted"/>